<evidence type="ECO:0000313" key="2">
    <source>
        <dbReference type="Proteomes" id="UP000199001"/>
    </source>
</evidence>
<dbReference type="AlphaFoldDB" id="A0A1C6UX42"/>
<reference evidence="2" key="1">
    <citation type="submission" date="2016-06" db="EMBL/GenBank/DDBJ databases">
        <authorList>
            <person name="Varghese N."/>
            <person name="Submissions Spin"/>
        </authorList>
    </citation>
    <scope>NUCLEOTIDE SEQUENCE [LARGE SCALE GENOMIC DNA]</scope>
    <source>
        <strain evidence="2">DSM 43903</strain>
    </source>
</reference>
<proteinExistence type="predicted"/>
<name>A0A1C6UX42_9ACTN</name>
<gene>
    <name evidence="1" type="ORF">GA0070606_2957</name>
</gene>
<keyword evidence="2" id="KW-1185">Reference proteome</keyword>
<accession>A0A1C6UX42</accession>
<dbReference type="EMBL" id="FMHZ01000002">
    <property type="protein sequence ID" value="SCL58578.1"/>
    <property type="molecule type" value="Genomic_DNA"/>
</dbReference>
<organism evidence="1 2">
    <name type="scientific">Micromonospora citrea</name>
    <dbReference type="NCBI Taxonomy" id="47855"/>
    <lineage>
        <taxon>Bacteria</taxon>
        <taxon>Bacillati</taxon>
        <taxon>Actinomycetota</taxon>
        <taxon>Actinomycetes</taxon>
        <taxon>Micromonosporales</taxon>
        <taxon>Micromonosporaceae</taxon>
        <taxon>Micromonospora</taxon>
    </lineage>
</organism>
<evidence type="ECO:0000313" key="1">
    <source>
        <dbReference type="EMBL" id="SCL58578.1"/>
    </source>
</evidence>
<dbReference type="STRING" id="47855.GA0070606_2957"/>
<protein>
    <submittedName>
        <fullName evidence="1">Uncharacterized protein</fullName>
    </submittedName>
</protein>
<sequence length="86" mass="9460">MTGCGPRREGAIVAGEVIRVPEDSYRFGNGVLTMLVTEVVSRGPFQGAEWVEVRGRELTPGGTLRPRERYAFVRVDRATVVRAAAR</sequence>
<dbReference type="RefSeq" id="WP_091099615.1">
    <property type="nucleotide sequence ID" value="NZ_FMHZ01000002.1"/>
</dbReference>
<dbReference type="OrthoDB" id="3404226at2"/>
<dbReference type="Proteomes" id="UP000199001">
    <property type="component" value="Unassembled WGS sequence"/>
</dbReference>